<keyword evidence="4" id="KW-1185">Reference proteome</keyword>
<comment type="caution">
    <text evidence="1">The sequence shown here is derived from an EMBL/GenBank/DDBJ whole genome shotgun (WGS) entry which is preliminary data.</text>
</comment>
<gene>
    <name evidence="1" type="ORF">BG36_18515</name>
    <name evidence="2" type="ORF">DES43_10179</name>
</gene>
<evidence type="ECO:0000313" key="4">
    <source>
        <dbReference type="Proteomes" id="UP000294958"/>
    </source>
</evidence>
<dbReference type="Gene3D" id="3.40.50.10600">
    <property type="entry name" value="SpoIIaa-like domains"/>
    <property type="match status" value="1"/>
</dbReference>
<dbReference type="HOGENOM" id="CLU_137390_3_1_5"/>
<accession>A0A011TE89</accession>
<sequence>MSYLEAVPAIRRIDTDRGDLFAVDIVGKVNPADAENLFGLLEAAYALHPQIDVLVRLTDFEDTQWAEISPGTFEQGRDAALRHVRRCASVGGPDWSGYLRGELPEATELRHFPADREAEAWEWLGASPRATT</sequence>
<reference evidence="2 4" key="2">
    <citation type="submission" date="2019-03" db="EMBL/GenBank/DDBJ databases">
        <title>Genomic Encyclopedia of Type Strains, Phase IV (KMG-IV): sequencing the most valuable type-strain genomes for metagenomic binning, comparative biology and taxonomic classification.</title>
        <authorList>
            <person name="Goeker M."/>
        </authorList>
    </citation>
    <scope>NUCLEOTIDE SEQUENCE [LARGE SCALE GENOMIC DNA]</scope>
    <source>
        <strain evidence="2 4">DSM 11603</strain>
    </source>
</reference>
<reference evidence="1 3" key="1">
    <citation type="submission" date="2014-02" db="EMBL/GenBank/DDBJ databases">
        <title>Aquamicrobium defluvii Genome sequencing.</title>
        <authorList>
            <person name="Wang X."/>
        </authorList>
    </citation>
    <scope>NUCLEOTIDE SEQUENCE [LARGE SCALE GENOMIC DNA]</scope>
    <source>
        <strain evidence="1 3">W13Z1</strain>
    </source>
</reference>
<protein>
    <submittedName>
        <fullName evidence="2">SpoIIAA-like protein</fullName>
    </submittedName>
</protein>
<dbReference type="EMBL" id="JENY01000004">
    <property type="protein sequence ID" value="EXL09954.1"/>
    <property type="molecule type" value="Genomic_DNA"/>
</dbReference>
<dbReference type="Proteomes" id="UP000294958">
    <property type="component" value="Unassembled WGS sequence"/>
</dbReference>
<dbReference type="RefSeq" id="WP_035023939.1">
    <property type="nucleotide sequence ID" value="NZ_KK073879.1"/>
</dbReference>
<organism evidence="1 3">
    <name type="scientific">Aquamicrobium defluvii</name>
    <dbReference type="NCBI Taxonomy" id="69279"/>
    <lineage>
        <taxon>Bacteria</taxon>
        <taxon>Pseudomonadati</taxon>
        <taxon>Pseudomonadota</taxon>
        <taxon>Alphaproteobacteria</taxon>
        <taxon>Hyphomicrobiales</taxon>
        <taxon>Phyllobacteriaceae</taxon>
        <taxon>Aquamicrobium</taxon>
    </lineage>
</organism>
<dbReference type="Pfam" id="PF11964">
    <property type="entry name" value="SpoIIAA-like"/>
    <property type="match status" value="1"/>
</dbReference>
<dbReference type="STRING" id="69279.BG36_18515"/>
<dbReference type="SUPFAM" id="SSF52091">
    <property type="entry name" value="SpoIIaa-like"/>
    <property type="match status" value="1"/>
</dbReference>
<dbReference type="EMBL" id="SNZF01000001">
    <property type="protein sequence ID" value="TDR38014.1"/>
    <property type="molecule type" value="Genomic_DNA"/>
</dbReference>
<dbReference type="OrthoDB" id="5457369at2"/>
<dbReference type="AlphaFoldDB" id="A0A011TE89"/>
<evidence type="ECO:0000313" key="1">
    <source>
        <dbReference type="EMBL" id="EXL09954.1"/>
    </source>
</evidence>
<proteinExistence type="predicted"/>
<dbReference type="InterPro" id="IPR036513">
    <property type="entry name" value="STAS_dom_sf"/>
</dbReference>
<dbReference type="PATRIC" id="fig|69279.3.peg.924"/>
<evidence type="ECO:0000313" key="2">
    <source>
        <dbReference type="EMBL" id="TDR38014.1"/>
    </source>
</evidence>
<evidence type="ECO:0000313" key="3">
    <source>
        <dbReference type="Proteomes" id="UP000019849"/>
    </source>
</evidence>
<name>A0A011TE89_9HYPH</name>
<dbReference type="Proteomes" id="UP000019849">
    <property type="component" value="Unassembled WGS sequence"/>
</dbReference>
<dbReference type="eggNOG" id="ENOG5033801">
    <property type="taxonomic scope" value="Bacteria"/>
</dbReference>
<dbReference type="InterPro" id="IPR021866">
    <property type="entry name" value="SpoIIAA-like"/>
</dbReference>
<dbReference type="InterPro" id="IPR038396">
    <property type="entry name" value="SpoIIAA-like_sf"/>
</dbReference>